<dbReference type="PANTHER" id="PTHR32301:SF6">
    <property type="entry name" value="GOLVESIN-RELATED"/>
    <property type="match status" value="1"/>
</dbReference>
<feature type="compositionally biased region" description="Low complexity" evidence="1">
    <location>
        <begin position="349"/>
        <end position="364"/>
    </location>
</feature>
<feature type="compositionally biased region" description="Basic and acidic residues" evidence="1">
    <location>
        <begin position="64"/>
        <end position="83"/>
    </location>
</feature>
<dbReference type="Proteomes" id="UP001054902">
    <property type="component" value="Unassembled WGS sequence"/>
</dbReference>
<evidence type="ECO:0000256" key="1">
    <source>
        <dbReference type="SAM" id="MobiDB-lite"/>
    </source>
</evidence>
<dbReference type="InterPro" id="IPR027417">
    <property type="entry name" value="P-loop_NTPase"/>
</dbReference>
<comment type="caution">
    <text evidence="2">The sequence shown here is derived from an EMBL/GenBank/DDBJ whole genome shotgun (WGS) entry which is preliminary data.</text>
</comment>
<feature type="compositionally biased region" description="Polar residues" evidence="1">
    <location>
        <begin position="339"/>
        <end position="348"/>
    </location>
</feature>
<evidence type="ECO:0000313" key="3">
    <source>
        <dbReference type="Proteomes" id="UP001054902"/>
    </source>
</evidence>
<feature type="compositionally biased region" description="Low complexity" evidence="1">
    <location>
        <begin position="298"/>
        <end position="338"/>
    </location>
</feature>
<dbReference type="PANTHER" id="PTHR32301">
    <property type="entry name" value="COUNTIN RECEPTOR CNR3-RELATED"/>
    <property type="match status" value="1"/>
</dbReference>
<organism evidence="2 3">
    <name type="scientific">Chaetoceros tenuissimus</name>
    <dbReference type="NCBI Taxonomy" id="426638"/>
    <lineage>
        <taxon>Eukaryota</taxon>
        <taxon>Sar</taxon>
        <taxon>Stramenopiles</taxon>
        <taxon>Ochrophyta</taxon>
        <taxon>Bacillariophyta</taxon>
        <taxon>Coscinodiscophyceae</taxon>
        <taxon>Chaetocerotophycidae</taxon>
        <taxon>Chaetocerotales</taxon>
        <taxon>Chaetocerotaceae</taxon>
        <taxon>Chaetoceros</taxon>
    </lineage>
</organism>
<gene>
    <name evidence="2" type="ORF">CTEN210_04891</name>
</gene>
<dbReference type="EMBL" id="BLLK01000027">
    <property type="protein sequence ID" value="GFH48415.1"/>
    <property type="molecule type" value="Genomic_DNA"/>
</dbReference>
<feature type="compositionally biased region" description="Polar residues" evidence="1">
    <location>
        <begin position="43"/>
        <end position="53"/>
    </location>
</feature>
<dbReference type="Gene3D" id="3.40.50.300">
    <property type="entry name" value="P-loop containing nucleotide triphosphate hydrolases"/>
    <property type="match status" value="1"/>
</dbReference>
<accession>A0AAD3CNP1</accession>
<sequence length="741" mass="79371">MKQVQSREELQEEESVSLLIPSTSQKQLPDQKRSQAKPLYEQGNKTKGNSLSYTAIMDDDEDVISEHSRRSLRSRDSRHRDEGGITLKKGHIPYFIIFILAISTAVQTHRLNQASSNVHQDGTFNPNYSESSANLRGTASTNVTEANDEKSDVSGFGRNSPSDSIITESISGFGNSPGSGEVDANSFGIAGSANTQANVGGNSAFGGTSGFTSASSGTGDSSAFGGTSGFTSASAMTGGFGTAALGAQMGSTPQQPQFGTQGSSIGSAYGQSAYGQMQPASQTNSLMGATETYPSTASSTFGSTQSGYGQTSSSSFVGASSTDPSLGTSTQTGYGTSQPNMLSQQGFNPTGTTPGVSSTGTASSSAFGSVTGAQIGSSLEASAQGYTSTGASTPYGAQNSLMTGSQSVAVQPINPAFLQPGKLPSKDLLELSNFKDTWDEREAMDLPVFFRTGAERDFEHLLHSCHRLITASEQGVTNGHESDQSIGIFDIVTDKAKQRFVNIDTSTQEGISRAIQLGYATSGSLGQIVITPYIYETNSLLAPNPTLLGRYFALFAHPVERTVHIYNKLKLTDPEVSIMTFEQYAASTKLENNYLTRKLANLQVGELGEEHMEIAMEVIRRKFLVGLTRNRADSLVRFEQFFQWTFRMNPEEQQSCISRILENIDTGVVLPVQGSTEYQLIEFQNQFDLQLYSYIESLFIQQEQFVSLIPKDIRSQGATCCECSPATIPPEGFQCPTIATQ</sequence>
<feature type="compositionally biased region" description="Polar residues" evidence="1">
    <location>
        <begin position="157"/>
        <end position="178"/>
    </location>
</feature>
<dbReference type="AlphaFoldDB" id="A0AAD3CNP1"/>
<feature type="region of interest" description="Disordered" evidence="1">
    <location>
        <begin position="1"/>
        <end position="84"/>
    </location>
</feature>
<feature type="region of interest" description="Disordered" evidence="1">
    <location>
        <begin position="291"/>
        <end position="364"/>
    </location>
</feature>
<name>A0AAD3CNP1_9STRA</name>
<keyword evidence="3" id="KW-1185">Reference proteome</keyword>
<feature type="region of interest" description="Disordered" evidence="1">
    <location>
        <begin position="142"/>
        <end position="178"/>
    </location>
</feature>
<reference evidence="2 3" key="1">
    <citation type="journal article" date="2021" name="Sci. Rep.">
        <title>The genome of the diatom Chaetoceros tenuissimus carries an ancient integrated fragment of an extant virus.</title>
        <authorList>
            <person name="Hongo Y."/>
            <person name="Kimura K."/>
            <person name="Takaki Y."/>
            <person name="Yoshida Y."/>
            <person name="Baba S."/>
            <person name="Kobayashi G."/>
            <person name="Nagasaki K."/>
            <person name="Hano T."/>
            <person name="Tomaru Y."/>
        </authorList>
    </citation>
    <scope>NUCLEOTIDE SEQUENCE [LARGE SCALE GENOMIC DNA]</scope>
    <source>
        <strain evidence="2 3">NIES-3715</strain>
    </source>
</reference>
<evidence type="ECO:0000313" key="2">
    <source>
        <dbReference type="EMBL" id="GFH48415.1"/>
    </source>
</evidence>
<dbReference type="InterPro" id="IPR053259">
    <property type="entry name" value="Golvesin-related_Golgi"/>
</dbReference>
<protein>
    <submittedName>
        <fullName evidence="2">Uncharacterized protein</fullName>
    </submittedName>
</protein>
<proteinExistence type="predicted"/>